<reference evidence="2" key="1">
    <citation type="journal article" date="2014" name="Int. J. Syst. Evol. Microbiol.">
        <title>Complete genome sequence of Corynebacterium casei LMG S-19264T (=DSM 44701T), isolated from a smear-ripened cheese.</title>
        <authorList>
            <consortium name="US DOE Joint Genome Institute (JGI-PGF)"/>
            <person name="Walter F."/>
            <person name="Albersmeier A."/>
            <person name="Kalinowski J."/>
            <person name="Ruckert C."/>
        </authorList>
    </citation>
    <scope>NUCLEOTIDE SEQUENCE</scope>
    <source>
        <strain evidence="2">CGMCC 1.16134</strain>
    </source>
</reference>
<feature type="transmembrane region" description="Helical" evidence="1">
    <location>
        <begin position="49"/>
        <end position="69"/>
    </location>
</feature>
<accession>A0A917FXQ0</accession>
<comment type="caution">
    <text evidence="2">The sequence shown here is derived from an EMBL/GenBank/DDBJ whole genome shotgun (WGS) entry which is preliminary data.</text>
</comment>
<feature type="transmembrane region" description="Helical" evidence="1">
    <location>
        <begin position="101"/>
        <end position="120"/>
    </location>
</feature>
<gene>
    <name evidence="2" type="ORF">GCM10010912_65320</name>
</gene>
<dbReference type="Proteomes" id="UP000637643">
    <property type="component" value="Unassembled WGS sequence"/>
</dbReference>
<evidence type="ECO:0000313" key="2">
    <source>
        <dbReference type="EMBL" id="GGG11797.1"/>
    </source>
</evidence>
<dbReference type="PANTHER" id="PTHR38446">
    <property type="entry name" value="BLL0914 PROTEIN"/>
    <property type="match status" value="1"/>
</dbReference>
<keyword evidence="1" id="KW-1133">Transmembrane helix</keyword>
<feature type="transmembrane region" description="Helical" evidence="1">
    <location>
        <begin position="75"/>
        <end position="94"/>
    </location>
</feature>
<evidence type="ECO:0000313" key="3">
    <source>
        <dbReference type="Proteomes" id="UP000637643"/>
    </source>
</evidence>
<keyword evidence="1" id="KW-0812">Transmembrane</keyword>
<dbReference type="Pfam" id="PF06993">
    <property type="entry name" value="DUF1304"/>
    <property type="match status" value="1"/>
</dbReference>
<protein>
    <submittedName>
        <fullName evidence="2">Membrane protein</fullName>
    </submittedName>
</protein>
<proteinExistence type="predicted"/>
<dbReference type="RefSeq" id="WP_189032179.1">
    <property type="nucleotide sequence ID" value="NZ_BMKR01000054.1"/>
</dbReference>
<dbReference type="PANTHER" id="PTHR38446:SF1">
    <property type="entry name" value="BLL0914 PROTEIN"/>
    <property type="match status" value="1"/>
</dbReference>
<organism evidence="2 3">
    <name type="scientific">Paenibacillus albidus</name>
    <dbReference type="NCBI Taxonomy" id="2041023"/>
    <lineage>
        <taxon>Bacteria</taxon>
        <taxon>Bacillati</taxon>
        <taxon>Bacillota</taxon>
        <taxon>Bacilli</taxon>
        <taxon>Bacillales</taxon>
        <taxon>Paenibacillaceae</taxon>
        <taxon>Paenibacillus</taxon>
    </lineage>
</organism>
<dbReference type="EMBL" id="BMKR01000054">
    <property type="protein sequence ID" value="GGG11797.1"/>
    <property type="molecule type" value="Genomic_DNA"/>
</dbReference>
<name>A0A917FXQ0_9BACL</name>
<dbReference type="AlphaFoldDB" id="A0A917FXQ0"/>
<feature type="transmembrane region" description="Helical" evidence="1">
    <location>
        <begin position="6"/>
        <end position="28"/>
    </location>
</feature>
<keyword evidence="1" id="KW-0472">Membrane</keyword>
<evidence type="ECO:0000256" key="1">
    <source>
        <dbReference type="SAM" id="Phobius"/>
    </source>
</evidence>
<dbReference type="InterPro" id="IPR009732">
    <property type="entry name" value="DUF1304"/>
</dbReference>
<keyword evidence="3" id="KW-1185">Reference proteome</keyword>
<reference evidence="2" key="2">
    <citation type="submission" date="2020-09" db="EMBL/GenBank/DDBJ databases">
        <authorList>
            <person name="Sun Q."/>
            <person name="Zhou Y."/>
        </authorList>
    </citation>
    <scope>NUCLEOTIDE SEQUENCE</scope>
    <source>
        <strain evidence="2">CGMCC 1.16134</strain>
    </source>
</reference>
<sequence>MMIVSMILVALVAIEHVYILILEMFMWTGPRAQKAFGTSRQFAQDTKSLAANQGLYNGFLAAGLFWGLFHPNNAFGYQLQLFFLICVGVAAVYGSITAKKSILFVQGFPAFAAILALVLANL</sequence>